<name>A0A1I3VU34_9HYPH</name>
<protein>
    <submittedName>
        <fullName evidence="1">Putative hydrolase of the HAD superfamily</fullName>
    </submittedName>
</protein>
<dbReference type="SUPFAM" id="SSF56784">
    <property type="entry name" value="HAD-like"/>
    <property type="match status" value="1"/>
</dbReference>
<organism evidence="1 2">
    <name type="scientific">Methylocapsa palsarum</name>
    <dbReference type="NCBI Taxonomy" id="1612308"/>
    <lineage>
        <taxon>Bacteria</taxon>
        <taxon>Pseudomonadati</taxon>
        <taxon>Pseudomonadota</taxon>
        <taxon>Alphaproteobacteria</taxon>
        <taxon>Hyphomicrobiales</taxon>
        <taxon>Beijerinckiaceae</taxon>
        <taxon>Methylocapsa</taxon>
    </lineage>
</organism>
<dbReference type="InterPro" id="IPR023214">
    <property type="entry name" value="HAD_sf"/>
</dbReference>
<dbReference type="GO" id="GO:0016787">
    <property type="term" value="F:hydrolase activity"/>
    <property type="evidence" value="ECO:0007669"/>
    <property type="project" value="UniProtKB-KW"/>
</dbReference>
<dbReference type="Proteomes" id="UP000198755">
    <property type="component" value="Unassembled WGS sequence"/>
</dbReference>
<dbReference type="SFLD" id="SFLDS00003">
    <property type="entry name" value="Haloacid_Dehalogenase"/>
    <property type="match status" value="1"/>
</dbReference>
<keyword evidence="2" id="KW-1185">Reference proteome</keyword>
<dbReference type="NCBIfam" id="TIGR01509">
    <property type="entry name" value="HAD-SF-IA-v3"/>
    <property type="match status" value="1"/>
</dbReference>
<dbReference type="SFLD" id="SFLDG01129">
    <property type="entry name" value="C1.5:_HAD__Beta-PGM__Phosphata"/>
    <property type="match status" value="1"/>
</dbReference>
<dbReference type="Pfam" id="PF00702">
    <property type="entry name" value="Hydrolase"/>
    <property type="match status" value="1"/>
</dbReference>
<dbReference type="InterPro" id="IPR006439">
    <property type="entry name" value="HAD-SF_hydro_IA"/>
</dbReference>
<accession>A0A1I3VU34</accession>
<reference evidence="1 2" key="1">
    <citation type="submission" date="2016-10" db="EMBL/GenBank/DDBJ databases">
        <authorList>
            <person name="de Groot N.N."/>
        </authorList>
    </citation>
    <scope>NUCLEOTIDE SEQUENCE [LARGE SCALE GENOMIC DNA]</scope>
    <source>
        <strain evidence="1 2">NE2</strain>
    </source>
</reference>
<sequence>MTDPTIIFDLGGVLVRHDNDLLFDRLAACCPDPQAARPHMEAWLHAEDVGTGRLGVEALHQRLAAEHGFNAAYPRFLELWNSHFSPEPGMEPLVRSLAAPYRVVIFSNTNAAHIDHIRDLYPAFGHAHTAYLSYELGLVKPDPASYRRVLELERRAPQDCIFIDDRADNTAAAAALGMKTVTFTGVDSFLAAMAGHGVRIER</sequence>
<evidence type="ECO:0000313" key="1">
    <source>
        <dbReference type="EMBL" id="SFJ98918.1"/>
    </source>
</evidence>
<dbReference type="OrthoDB" id="9807742at2"/>
<dbReference type="InterPro" id="IPR036412">
    <property type="entry name" value="HAD-like_sf"/>
</dbReference>
<dbReference type="PANTHER" id="PTHR43611:SF3">
    <property type="entry name" value="FLAVIN MONONUCLEOTIDE HYDROLASE 1, CHLOROPLATIC"/>
    <property type="match status" value="1"/>
</dbReference>
<dbReference type="AlphaFoldDB" id="A0A1I3VU34"/>
<dbReference type="EMBL" id="FOSN01000001">
    <property type="protein sequence ID" value="SFJ98918.1"/>
    <property type="molecule type" value="Genomic_DNA"/>
</dbReference>
<gene>
    <name evidence="1" type="ORF">SAMN05444581_101118</name>
</gene>
<dbReference type="InterPro" id="IPR023198">
    <property type="entry name" value="PGP-like_dom2"/>
</dbReference>
<keyword evidence="1" id="KW-0378">Hydrolase</keyword>
<dbReference type="PANTHER" id="PTHR43611">
    <property type="entry name" value="ALPHA-D-GLUCOSE 1-PHOSPHATE PHOSPHATASE"/>
    <property type="match status" value="1"/>
</dbReference>
<dbReference type="Gene3D" id="3.40.50.1000">
    <property type="entry name" value="HAD superfamily/HAD-like"/>
    <property type="match status" value="1"/>
</dbReference>
<evidence type="ECO:0000313" key="2">
    <source>
        <dbReference type="Proteomes" id="UP000198755"/>
    </source>
</evidence>
<dbReference type="CDD" id="cd02603">
    <property type="entry name" value="HAD_sEH-N_like"/>
    <property type="match status" value="1"/>
</dbReference>
<dbReference type="STRING" id="1612308.SAMN05444581_101118"/>
<dbReference type="Gene3D" id="1.10.150.240">
    <property type="entry name" value="Putative phosphatase, domain 2"/>
    <property type="match status" value="1"/>
</dbReference>
<dbReference type="RefSeq" id="WP_091675898.1">
    <property type="nucleotide sequence ID" value="NZ_FOSN01000001.1"/>
</dbReference>
<proteinExistence type="predicted"/>